<feature type="transmembrane region" description="Helical" evidence="1">
    <location>
        <begin position="210"/>
        <end position="232"/>
    </location>
</feature>
<dbReference type="InterPro" id="IPR045340">
    <property type="entry name" value="DUF6533"/>
</dbReference>
<dbReference type="HOGENOM" id="CLU_057751_0_0_1"/>
<feature type="transmembrane region" description="Helical" evidence="1">
    <location>
        <begin position="260"/>
        <end position="284"/>
    </location>
</feature>
<proteinExistence type="predicted"/>
<dbReference type="AlphaFoldDB" id="A0A0D0ATM7"/>
<dbReference type="OrthoDB" id="2640265at2759"/>
<dbReference type="InParanoid" id="A0A0D0ATM7"/>
<keyword evidence="4" id="KW-1185">Reference proteome</keyword>
<evidence type="ECO:0000313" key="4">
    <source>
        <dbReference type="Proteomes" id="UP000054485"/>
    </source>
</evidence>
<dbReference type="Pfam" id="PF20151">
    <property type="entry name" value="DUF6533"/>
    <property type="match status" value="1"/>
</dbReference>
<evidence type="ECO:0000256" key="1">
    <source>
        <dbReference type="SAM" id="Phobius"/>
    </source>
</evidence>
<gene>
    <name evidence="3" type="ORF">CY34DRAFT_802002</name>
</gene>
<dbReference type="EMBL" id="KN835179">
    <property type="protein sequence ID" value="KIK45036.1"/>
    <property type="molecule type" value="Genomic_DNA"/>
</dbReference>
<reference evidence="3 4" key="1">
    <citation type="submission" date="2014-04" db="EMBL/GenBank/DDBJ databases">
        <authorList>
            <consortium name="DOE Joint Genome Institute"/>
            <person name="Kuo A."/>
            <person name="Ruytinx J."/>
            <person name="Rineau F."/>
            <person name="Colpaert J."/>
            <person name="Kohler A."/>
            <person name="Nagy L.G."/>
            <person name="Floudas D."/>
            <person name="Copeland A."/>
            <person name="Barry K.W."/>
            <person name="Cichocki N."/>
            <person name="Veneault-Fourrey C."/>
            <person name="LaButti K."/>
            <person name="Lindquist E.A."/>
            <person name="Lipzen A."/>
            <person name="Lundell T."/>
            <person name="Morin E."/>
            <person name="Murat C."/>
            <person name="Sun H."/>
            <person name="Tunlid A."/>
            <person name="Henrissat B."/>
            <person name="Grigoriev I.V."/>
            <person name="Hibbett D.S."/>
            <person name="Martin F."/>
            <person name="Nordberg H.P."/>
            <person name="Cantor M.N."/>
            <person name="Hua S.X."/>
        </authorList>
    </citation>
    <scope>NUCLEOTIDE SEQUENCE [LARGE SCALE GENOMIC DNA]</scope>
    <source>
        <strain evidence="3 4">UH-Slu-Lm8-n1</strain>
    </source>
</reference>
<organism evidence="3 4">
    <name type="scientific">Suillus luteus UH-Slu-Lm8-n1</name>
    <dbReference type="NCBI Taxonomy" id="930992"/>
    <lineage>
        <taxon>Eukaryota</taxon>
        <taxon>Fungi</taxon>
        <taxon>Dikarya</taxon>
        <taxon>Basidiomycota</taxon>
        <taxon>Agaricomycotina</taxon>
        <taxon>Agaricomycetes</taxon>
        <taxon>Agaricomycetidae</taxon>
        <taxon>Boletales</taxon>
        <taxon>Suillineae</taxon>
        <taxon>Suillaceae</taxon>
        <taxon>Suillus</taxon>
    </lineage>
</organism>
<sequence>MRGVASARDPSGSGTIEQIPKRCIPRDSTTALHVQFDSIYLLWPPDVAGRYTHPHGLFGDKSAEWSYIVQTSSSYVHQLTRTLLSNMTSVSNDPMLWPLINSYRLLSYFLVASFAAVIYDWALTFGQELELIWRQPWSHMTILYLSVRYAGLPYAVAVVLSSIPSVSVSDAVSCNIMYFMQNWMTVVIIAILCVIVTSRLHAMYQRSRKMLIFLITICLPVTIACVVLAAIVSSHVSGKELVLSGCYLCHYDFEGVDELLISMTWILCTVWEVLILCLAVWIVVKHFREVQQLSTGGTITSCFMVLTRIHMIYLIFSVIVFSFGLGSFSPKLYNSSSVGAEVYNGVLEILLFVQMFVLGPRLILGVREHDAKLAVNSDSGPSFTTIIFQERGLVSTGSYA</sequence>
<feature type="transmembrane region" description="Helical" evidence="1">
    <location>
        <begin position="176"/>
        <end position="198"/>
    </location>
</feature>
<feature type="transmembrane region" description="Helical" evidence="1">
    <location>
        <begin position="142"/>
        <end position="164"/>
    </location>
</feature>
<protein>
    <recommendedName>
        <fullName evidence="2">DUF6533 domain-containing protein</fullName>
    </recommendedName>
</protein>
<feature type="transmembrane region" description="Helical" evidence="1">
    <location>
        <begin position="345"/>
        <end position="364"/>
    </location>
</feature>
<feature type="domain" description="DUF6533" evidence="2">
    <location>
        <begin position="108"/>
        <end position="152"/>
    </location>
</feature>
<evidence type="ECO:0000313" key="3">
    <source>
        <dbReference type="EMBL" id="KIK45036.1"/>
    </source>
</evidence>
<name>A0A0D0ATM7_9AGAM</name>
<keyword evidence="1" id="KW-1133">Transmembrane helix</keyword>
<feature type="transmembrane region" description="Helical" evidence="1">
    <location>
        <begin position="105"/>
        <end position="122"/>
    </location>
</feature>
<dbReference type="Proteomes" id="UP000054485">
    <property type="component" value="Unassembled WGS sequence"/>
</dbReference>
<evidence type="ECO:0000259" key="2">
    <source>
        <dbReference type="Pfam" id="PF20151"/>
    </source>
</evidence>
<keyword evidence="1" id="KW-0472">Membrane</keyword>
<feature type="transmembrane region" description="Helical" evidence="1">
    <location>
        <begin position="305"/>
        <end position="325"/>
    </location>
</feature>
<accession>A0A0D0ATM7</accession>
<reference evidence="4" key="2">
    <citation type="submission" date="2015-01" db="EMBL/GenBank/DDBJ databases">
        <title>Evolutionary Origins and Diversification of the Mycorrhizal Mutualists.</title>
        <authorList>
            <consortium name="DOE Joint Genome Institute"/>
            <consortium name="Mycorrhizal Genomics Consortium"/>
            <person name="Kohler A."/>
            <person name="Kuo A."/>
            <person name="Nagy L.G."/>
            <person name="Floudas D."/>
            <person name="Copeland A."/>
            <person name="Barry K.W."/>
            <person name="Cichocki N."/>
            <person name="Veneault-Fourrey C."/>
            <person name="LaButti K."/>
            <person name="Lindquist E.A."/>
            <person name="Lipzen A."/>
            <person name="Lundell T."/>
            <person name="Morin E."/>
            <person name="Murat C."/>
            <person name="Riley R."/>
            <person name="Ohm R."/>
            <person name="Sun H."/>
            <person name="Tunlid A."/>
            <person name="Henrissat B."/>
            <person name="Grigoriev I.V."/>
            <person name="Hibbett D.S."/>
            <person name="Martin F."/>
        </authorList>
    </citation>
    <scope>NUCLEOTIDE SEQUENCE [LARGE SCALE GENOMIC DNA]</scope>
    <source>
        <strain evidence="4">UH-Slu-Lm8-n1</strain>
    </source>
</reference>
<keyword evidence="1" id="KW-0812">Transmembrane</keyword>